<reference evidence="7 8" key="1">
    <citation type="journal article" date="2015" name="Nature">
        <title>rRNA introns, odd ribosomes, and small enigmatic genomes across a large radiation of phyla.</title>
        <authorList>
            <person name="Brown C.T."/>
            <person name="Hug L.A."/>
            <person name="Thomas B.C."/>
            <person name="Sharon I."/>
            <person name="Castelle C.J."/>
            <person name="Singh A."/>
            <person name="Wilkins M.J."/>
            <person name="Williams K.H."/>
            <person name="Banfield J.F."/>
        </authorList>
    </citation>
    <scope>NUCLEOTIDE SEQUENCE [LARGE SCALE GENOMIC DNA]</scope>
</reference>
<evidence type="ECO:0000313" key="8">
    <source>
        <dbReference type="Proteomes" id="UP000034664"/>
    </source>
</evidence>
<sequence>MHTGNLDLTLDQITKIEGHATLSLKLRDGKVEELKFSIAEFKRFYTQAVRGKPILAVPQMVARICGTCSNAHLLCSIKTIEASQGIVPSRQTVLLRRLLNNGLIIRDHGLHLYIFSLPDVYQKDSIFDFEDTNPEQHELVHDAFAVKESGNQLAIWSGGRSVHAPSPTIGGFSTFPDESKKKDLIEKLQQARPRVLKLIKIFKDCSFNQIENFSFSGLQSPDYSLLDGDIIAADGGSVVPHDYANYLEHTVIPYSQASGYKFKGNTFMVGALARLNLSRQFLHPKTKIDAADALSVFPSKNIFHNNLAQAIEILHAIDESVDILNGLTILPEKPVTHPVKAGVGVGVIEAPRGTLYHRYEVDEKGIVQKARIIVPTGQNQIAIEQSLLHFVESHSDMEKEQLGQNQIAIEQSLLHFVESHSDMEKEQLSFEFEKIIRAFDPCMSCASHFLKVKMT</sequence>
<dbReference type="Proteomes" id="UP000034664">
    <property type="component" value="Unassembled WGS sequence"/>
</dbReference>
<dbReference type="InterPro" id="IPR018194">
    <property type="entry name" value="Ni-dep_hyd_lsu_Ni_BS"/>
</dbReference>
<name>A0A0G0T3X1_9BACT</name>
<dbReference type="Gene3D" id="1.10.645.10">
    <property type="entry name" value="Cytochrome-c3 Hydrogenase, chain B"/>
    <property type="match status" value="1"/>
</dbReference>
<feature type="binding site" evidence="6">
    <location>
        <position position="68"/>
    </location>
    <ligand>
        <name>Fe cation</name>
        <dbReference type="ChEBI" id="CHEBI:24875"/>
    </ligand>
</feature>
<dbReference type="SUPFAM" id="SSF56762">
    <property type="entry name" value="HydB/Nqo4-like"/>
    <property type="match status" value="1"/>
</dbReference>
<dbReference type="PANTHER" id="PTHR43600">
    <property type="entry name" value="COENZYME F420 HYDROGENASE, SUBUNIT ALPHA"/>
    <property type="match status" value="1"/>
</dbReference>
<evidence type="ECO:0000256" key="2">
    <source>
        <dbReference type="ARBA" id="ARBA00009292"/>
    </source>
</evidence>
<accession>A0A0G0T3X1</accession>
<dbReference type="EMBL" id="LBZM01000019">
    <property type="protein sequence ID" value="KKR71758.1"/>
    <property type="molecule type" value="Genomic_DNA"/>
</dbReference>
<feature type="binding site" evidence="6">
    <location>
        <position position="65"/>
    </location>
    <ligand>
        <name>Ni(2+)</name>
        <dbReference type="ChEBI" id="CHEBI:49786"/>
    </ligand>
</feature>
<keyword evidence="3 6" id="KW-0533">Nickel</keyword>
<dbReference type="GO" id="GO:0016151">
    <property type="term" value="F:nickel cation binding"/>
    <property type="evidence" value="ECO:0007669"/>
    <property type="project" value="InterPro"/>
</dbReference>
<keyword evidence="5" id="KW-0560">Oxidoreductase</keyword>
<comment type="cofactor">
    <cofactor evidence="1 6">
        <name>Ni(2+)</name>
        <dbReference type="ChEBI" id="CHEBI:49786"/>
    </cofactor>
</comment>
<feature type="binding site" evidence="6">
    <location>
        <position position="442"/>
    </location>
    <ligand>
        <name>Ni(2+)</name>
        <dbReference type="ChEBI" id="CHEBI:49786"/>
    </ligand>
</feature>
<evidence type="ECO:0000256" key="3">
    <source>
        <dbReference type="ARBA" id="ARBA00022596"/>
    </source>
</evidence>
<gene>
    <name evidence="7" type="ORF">UU14_C0019G0003</name>
</gene>
<keyword evidence="6" id="KW-0408">Iron</keyword>
<dbReference type="InterPro" id="IPR001501">
    <property type="entry name" value="Ni-dep_hyd_lsu"/>
</dbReference>
<evidence type="ECO:0000256" key="5">
    <source>
        <dbReference type="ARBA" id="ARBA00023002"/>
    </source>
</evidence>
<feature type="binding site" evidence="6">
    <location>
        <position position="372"/>
    </location>
    <ligand>
        <name>Mg(2+)</name>
        <dbReference type="ChEBI" id="CHEBI:18420"/>
    </ligand>
</feature>
<dbReference type="PATRIC" id="fig|1618482.3.peg.734"/>
<dbReference type="InterPro" id="IPR029014">
    <property type="entry name" value="NiFe-Hase_large"/>
</dbReference>
<feature type="binding site" evidence="6">
    <location>
        <position position="445"/>
    </location>
    <ligand>
        <name>Fe cation</name>
        <dbReference type="ChEBI" id="CHEBI:24875"/>
    </ligand>
</feature>
<evidence type="ECO:0000256" key="4">
    <source>
        <dbReference type="ARBA" id="ARBA00022723"/>
    </source>
</evidence>
<feature type="binding site" evidence="6">
    <location>
        <position position="68"/>
    </location>
    <ligand>
        <name>Ni(2+)</name>
        <dbReference type="ChEBI" id="CHEBI:49786"/>
    </ligand>
</feature>
<keyword evidence="6" id="KW-0460">Magnesium</keyword>
<feature type="binding site" evidence="6">
    <location>
        <position position="448"/>
    </location>
    <ligand>
        <name>Mg(2+)</name>
        <dbReference type="ChEBI" id="CHEBI:18420"/>
    </ligand>
</feature>
<dbReference type="PANTHER" id="PTHR43600:SF2">
    <property type="entry name" value="F420-NON-REDUCING HYDROGENASE VHU SUBUNIT A"/>
    <property type="match status" value="1"/>
</dbReference>
<evidence type="ECO:0000256" key="1">
    <source>
        <dbReference type="ARBA" id="ARBA00001967"/>
    </source>
</evidence>
<keyword evidence="4 6" id="KW-0479">Metal-binding</keyword>
<dbReference type="PROSITE" id="PS00508">
    <property type="entry name" value="NI_HGENASE_L_2"/>
    <property type="match status" value="1"/>
</dbReference>
<evidence type="ECO:0000256" key="6">
    <source>
        <dbReference type="PIRSR" id="PIRSR601501-1"/>
    </source>
</evidence>
<proteinExistence type="inferred from homology"/>
<comment type="cofactor">
    <cofactor evidence="6">
        <name>Fe cation</name>
        <dbReference type="ChEBI" id="CHEBI:24875"/>
    </cofactor>
</comment>
<evidence type="ECO:0000313" key="7">
    <source>
        <dbReference type="EMBL" id="KKR71758.1"/>
    </source>
</evidence>
<dbReference type="GO" id="GO:0008901">
    <property type="term" value="F:ferredoxin hydrogenase activity"/>
    <property type="evidence" value="ECO:0007669"/>
    <property type="project" value="InterPro"/>
</dbReference>
<dbReference type="AlphaFoldDB" id="A0A0G0T3X1"/>
<dbReference type="Pfam" id="PF00374">
    <property type="entry name" value="NiFeSe_Hases"/>
    <property type="match status" value="2"/>
</dbReference>
<protein>
    <submittedName>
        <fullName evidence="7">Hydrogenase/sulfur reductase, alpha subunit</fullName>
    </submittedName>
</protein>
<comment type="similarity">
    <text evidence="2">Belongs to the [NiFe]/[NiFeSe] hydrogenase large subunit family.</text>
</comment>
<comment type="caution">
    <text evidence="7">The sequence shown here is derived from an EMBL/GenBank/DDBJ whole genome shotgun (WGS) entry which is preliminary data.</text>
</comment>
<organism evidence="7 8">
    <name type="scientific">Candidatus Roizmanbacteria bacterium GW2011_GWB1_40_7</name>
    <dbReference type="NCBI Taxonomy" id="1618482"/>
    <lineage>
        <taxon>Bacteria</taxon>
        <taxon>Candidatus Roizmaniibacteriota</taxon>
    </lineage>
</organism>